<organism evidence="2">
    <name type="scientific">hydrocarbon metagenome</name>
    <dbReference type="NCBI Taxonomy" id="938273"/>
    <lineage>
        <taxon>unclassified sequences</taxon>
        <taxon>metagenomes</taxon>
        <taxon>ecological metagenomes</taxon>
    </lineage>
</organism>
<feature type="transmembrane region" description="Helical" evidence="1">
    <location>
        <begin position="126"/>
        <end position="146"/>
    </location>
</feature>
<dbReference type="EMBL" id="LNQE01000379">
    <property type="protein sequence ID" value="KUG26974.1"/>
    <property type="molecule type" value="Genomic_DNA"/>
</dbReference>
<dbReference type="AlphaFoldDB" id="A0A0W8G1Y2"/>
<protein>
    <submittedName>
        <fullName evidence="2">Uncharacterized protein</fullName>
    </submittedName>
</protein>
<comment type="caution">
    <text evidence="2">The sequence shown here is derived from an EMBL/GenBank/DDBJ whole genome shotgun (WGS) entry which is preliminary data.</text>
</comment>
<keyword evidence="1" id="KW-0472">Membrane</keyword>
<name>A0A0W8G1Y2_9ZZZZ</name>
<gene>
    <name evidence="2" type="ORF">ASZ90_003177</name>
</gene>
<proteinExistence type="predicted"/>
<evidence type="ECO:0000256" key="1">
    <source>
        <dbReference type="SAM" id="Phobius"/>
    </source>
</evidence>
<accession>A0A0W8G1Y2</accession>
<feature type="transmembrane region" description="Helical" evidence="1">
    <location>
        <begin position="12"/>
        <end position="31"/>
    </location>
</feature>
<sequence>MGNLVSKFNLYELFRIILPGSYVVYVSHSVYDSWLLEISEPTNWLVVTLIALILSLIIGSIIYSLDLCRLFKNCIKTLPTNLMTKNYPELYPHGKEYCRKNEHVYYEWYENSEINSKVKTELQSGLYHMSVNIALVALIGLCAALFTEEPNIAFLRLNFMLVLLSVISAIVVVNFRLKHQWKRNYLEFEKEIILPKIKKFGEGVYTMNDTLDGFIDEILKTFNRDITDRVFLMIEEDKSLMQNYLRIVSTSGLDTVNKAIGKRIKSYYDLENLEENNNPKSKLIKSYTEHSKKF</sequence>
<reference evidence="2" key="1">
    <citation type="journal article" date="2015" name="Proc. Natl. Acad. Sci. U.S.A.">
        <title>Networks of energetic and metabolic interactions define dynamics in microbial communities.</title>
        <authorList>
            <person name="Embree M."/>
            <person name="Liu J.K."/>
            <person name="Al-Bassam M.M."/>
            <person name="Zengler K."/>
        </authorList>
    </citation>
    <scope>NUCLEOTIDE SEQUENCE</scope>
</reference>
<evidence type="ECO:0000313" key="2">
    <source>
        <dbReference type="EMBL" id="KUG26974.1"/>
    </source>
</evidence>
<keyword evidence="1" id="KW-1133">Transmembrane helix</keyword>
<feature type="transmembrane region" description="Helical" evidence="1">
    <location>
        <begin position="152"/>
        <end position="175"/>
    </location>
</feature>
<feature type="transmembrane region" description="Helical" evidence="1">
    <location>
        <begin position="43"/>
        <end position="63"/>
    </location>
</feature>
<keyword evidence="1" id="KW-0812">Transmembrane</keyword>